<dbReference type="InterPro" id="IPR050314">
    <property type="entry name" value="Glycosyl_Hydrlase_18"/>
</dbReference>
<comment type="similarity">
    <text evidence="8">Belongs to the glycosyl hydrolase 18 family.</text>
</comment>
<dbReference type="InterPro" id="IPR001579">
    <property type="entry name" value="Glyco_hydro_18_chit_AS"/>
</dbReference>
<dbReference type="Gene3D" id="3.20.20.80">
    <property type="entry name" value="Glycosidases"/>
    <property type="match status" value="1"/>
</dbReference>
<keyword evidence="4" id="KW-0119">Carbohydrate metabolism</keyword>
<dbReference type="GO" id="GO:0000272">
    <property type="term" value="P:polysaccharide catabolic process"/>
    <property type="evidence" value="ECO:0007669"/>
    <property type="project" value="UniProtKB-KW"/>
</dbReference>
<evidence type="ECO:0000256" key="2">
    <source>
        <dbReference type="ARBA" id="ARBA00022801"/>
    </source>
</evidence>
<dbReference type="PANTHER" id="PTHR11177:SF317">
    <property type="entry name" value="CHITINASE 12-RELATED"/>
    <property type="match status" value="1"/>
</dbReference>
<gene>
    <name evidence="10" type="ORF">PHLGIDRAFT_106161</name>
</gene>
<reference evidence="10 11" key="1">
    <citation type="journal article" date="2014" name="PLoS Genet.">
        <title>Analysis of the Phlebiopsis gigantea genome, transcriptome and secretome provides insight into its pioneer colonization strategies of wood.</title>
        <authorList>
            <person name="Hori C."/>
            <person name="Ishida T."/>
            <person name="Igarashi K."/>
            <person name="Samejima M."/>
            <person name="Suzuki H."/>
            <person name="Master E."/>
            <person name="Ferreira P."/>
            <person name="Ruiz-Duenas F.J."/>
            <person name="Held B."/>
            <person name="Canessa P."/>
            <person name="Larrondo L.F."/>
            <person name="Schmoll M."/>
            <person name="Druzhinina I.S."/>
            <person name="Kubicek C.P."/>
            <person name="Gaskell J.A."/>
            <person name="Kersten P."/>
            <person name="St John F."/>
            <person name="Glasner J."/>
            <person name="Sabat G."/>
            <person name="Splinter BonDurant S."/>
            <person name="Syed K."/>
            <person name="Yadav J."/>
            <person name="Mgbeahuruike A.C."/>
            <person name="Kovalchuk A."/>
            <person name="Asiegbu F.O."/>
            <person name="Lackner G."/>
            <person name="Hoffmeister D."/>
            <person name="Rencoret J."/>
            <person name="Gutierrez A."/>
            <person name="Sun H."/>
            <person name="Lindquist E."/>
            <person name="Barry K."/>
            <person name="Riley R."/>
            <person name="Grigoriev I.V."/>
            <person name="Henrissat B."/>
            <person name="Kues U."/>
            <person name="Berka R.M."/>
            <person name="Martinez A.T."/>
            <person name="Covert S.F."/>
            <person name="Blanchette R.A."/>
            <person name="Cullen D."/>
        </authorList>
    </citation>
    <scope>NUCLEOTIDE SEQUENCE [LARGE SCALE GENOMIC DNA]</scope>
    <source>
        <strain evidence="10 11">11061_1 CR5-6</strain>
    </source>
</reference>
<dbReference type="AlphaFoldDB" id="A0A0C3S818"/>
<keyword evidence="11" id="KW-1185">Reference proteome</keyword>
<evidence type="ECO:0000256" key="8">
    <source>
        <dbReference type="RuleBase" id="RU004453"/>
    </source>
</evidence>
<evidence type="ECO:0000313" key="10">
    <source>
        <dbReference type="EMBL" id="KIP07102.1"/>
    </source>
</evidence>
<dbReference type="Pfam" id="PF00704">
    <property type="entry name" value="Glyco_hydro_18"/>
    <property type="match status" value="1"/>
</dbReference>
<evidence type="ECO:0000256" key="1">
    <source>
        <dbReference type="ARBA" id="ARBA00000822"/>
    </source>
</evidence>
<keyword evidence="5 7" id="KW-0326">Glycosidase</keyword>
<protein>
    <submittedName>
        <fullName evidence="10">Glycoside hydrolase family 18 protein</fullName>
    </submittedName>
</protein>
<evidence type="ECO:0000256" key="5">
    <source>
        <dbReference type="ARBA" id="ARBA00023295"/>
    </source>
</evidence>
<evidence type="ECO:0000256" key="6">
    <source>
        <dbReference type="ARBA" id="ARBA00023326"/>
    </source>
</evidence>
<dbReference type="InterPro" id="IPR001223">
    <property type="entry name" value="Glyco_hydro18_cat"/>
</dbReference>
<organism evidence="10 11">
    <name type="scientific">Phlebiopsis gigantea (strain 11061_1 CR5-6)</name>
    <name type="common">White-rot fungus</name>
    <name type="synonym">Peniophora gigantea</name>
    <dbReference type="NCBI Taxonomy" id="745531"/>
    <lineage>
        <taxon>Eukaryota</taxon>
        <taxon>Fungi</taxon>
        <taxon>Dikarya</taxon>
        <taxon>Basidiomycota</taxon>
        <taxon>Agaricomycotina</taxon>
        <taxon>Agaricomycetes</taxon>
        <taxon>Polyporales</taxon>
        <taxon>Phanerochaetaceae</taxon>
        <taxon>Phlebiopsis</taxon>
    </lineage>
</organism>
<keyword evidence="2 7" id="KW-0378">Hydrolase</keyword>
<dbReference type="GO" id="GO:0006032">
    <property type="term" value="P:chitin catabolic process"/>
    <property type="evidence" value="ECO:0007669"/>
    <property type="project" value="UniProtKB-KW"/>
</dbReference>
<evidence type="ECO:0000256" key="3">
    <source>
        <dbReference type="ARBA" id="ARBA00023024"/>
    </source>
</evidence>
<evidence type="ECO:0000259" key="9">
    <source>
        <dbReference type="PROSITE" id="PS51910"/>
    </source>
</evidence>
<dbReference type="InterPro" id="IPR017853">
    <property type="entry name" value="GH"/>
</dbReference>
<feature type="domain" description="GH18" evidence="9">
    <location>
        <begin position="1"/>
        <end position="222"/>
    </location>
</feature>
<dbReference type="EMBL" id="KN840504">
    <property type="protein sequence ID" value="KIP07102.1"/>
    <property type="molecule type" value="Genomic_DNA"/>
</dbReference>
<dbReference type="HOGENOM" id="CLU_002833_2_3_1"/>
<evidence type="ECO:0000313" key="11">
    <source>
        <dbReference type="Proteomes" id="UP000053257"/>
    </source>
</evidence>
<dbReference type="Proteomes" id="UP000053257">
    <property type="component" value="Unassembled WGS sequence"/>
</dbReference>
<name>A0A0C3S818_PHLG1</name>
<sequence length="222" mass="24354">MISSSSTRATFISSVGSTLAQYGLDGIDIDFEYPGAVERNAPATDTPNLTAFFSELRSSLPSTIISVAAPAGYWFLKGFEIDKIASSVTYINMMSYDYHGPWDTNVTDQAPVTNPHTSILDMQDSALLYVRAGIDLSIGPCSDASGILTQFEILALMQQQGLSATLDTPSETYWFDDKNGDLVTFDQANTWAAKQKFAKNACFGGSFVWYVWRRSMAHVSEM</sequence>
<dbReference type="GO" id="GO:0008061">
    <property type="term" value="F:chitin binding"/>
    <property type="evidence" value="ECO:0007669"/>
    <property type="project" value="InterPro"/>
</dbReference>
<evidence type="ECO:0000256" key="7">
    <source>
        <dbReference type="RuleBase" id="RU000489"/>
    </source>
</evidence>
<dbReference type="SMART" id="SM00636">
    <property type="entry name" value="Glyco_18"/>
    <property type="match status" value="1"/>
</dbReference>
<evidence type="ECO:0000256" key="4">
    <source>
        <dbReference type="ARBA" id="ARBA00023277"/>
    </source>
</evidence>
<accession>A0A0C3S818</accession>
<dbReference type="PANTHER" id="PTHR11177">
    <property type="entry name" value="CHITINASE"/>
    <property type="match status" value="1"/>
</dbReference>
<dbReference type="PROSITE" id="PS01095">
    <property type="entry name" value="GH18_1"/>
    <property type="match status" value="1"/>
</dbReference>
<dbReference type="PROSITE" id="PS51910">
    <property type="entry name" value="GH18_2"/>
    <property type="match status" value="1"/>
</dbReference>
<dbReference type="InterPro" id="IPR011583">
    <property type="entry name" value="Chitinase_II/V-like_cat"/>
</dbReference>
<dbReference type="OrthoDB" id="2789206at2759"/>
<dbReference type="STRING" id="745531.A0A0C3S818"/>
<comment type="catalytic activity">
    <reaction evidence="1">
        <text>Random endo-hydrolysis of N-acetyl-beta-D-glucosaminide (1-&gt;4)-beta-linkages in chitin and chitodextrins.</text>
        <dbReference type="EC" id="3.2.1.14"/>
    </reaction>
</comment>
<dbReference type="SUPFAM" id="SSF51445">
    <property type="entry name" value="(Trans)glycosidases"/>
    <property type="match status" value="1"/>
</dbReference>
<keyword evidence="3" id="KW-0146">Chitin degradation</keyword>
<dbReference type="GO" id="GO:0005576">
    <property type="term" value="C:extracellular region"/>
    <property type="evidence" value="ECO:0007669"/>
    <property type="project" value="TreeGrafter"/>
</dbReference>
<proteinExistence type="inferred from homology"/>
<dbReference type="GO" id="GO:0008843">
    <property type="term" value="F:endochitinase activity"/>
    <property type="evidence" value="ECO:0007669"/>
    <property type="project" value="UniProtKB-EC"/>
</dbReference>
<keyword evidence="6" id="KW-0624">Polysaccharide degradation</keyword>